<dbReference type="RefSeq" id="WP_121935035.1">
    <property type="nucleotide sequence ID" value="NZ_RDOJ01000013.1"/>
</dbReference>
<reference evidence="1 2" key="1">
    <citation type="submission" date="2018-10" db="EMBL/GenBank/DDBJ databases">
        <authorList>
            <person name="Chen X."/>
        </authorList>
    </citation>
    <scope>NUCLEOTIDE SEQUENCE [LARGE SCALE GENOMIC DNA]</scope>
    <source>
        <strain evidence="1 2">YIM 102668</strain>
    </source>
</reference>
<comment type="caution">
    <text evidence="1">The sequence shown here is derived from an EMBL/GenBank/DDBJ whole genome shotgun (WGS) entry which is preliminary data.</text>
</comment>
<sequence length="92" mass="10482">MEDIVLDNNDDLTFLSGDFQLGESTLQEVGIILRLTQGNLKEFPTLGPNLFQLLNSNASQEEVTQRVMIHLAKDNKNYNEMKSLIEINMKKL</sequence>
<name>A0A3L9M6F5_9FLAO</name>
<organism evidence="1 2">
    <name type="scientific">Faecalibacter macacae</name>
    <dbReference type="NCBI Taxonomy" id="1859289"/>
    <lineage>
        <taxon>Bacteria</taxon>
        <taxon>Pseudomonadati</taxon>
        <taxon>Bacteroidota</taxon>
        <taxon>Flavobacteriia</taxon>
        <taxon>Flavobacteriales</taxon>
        <taxon>Weeksellaceae</taxon>
        <taxon>Faecalibacter</taxon>
    </lineage>
</organism>
<evidence type="ECO:0000313" key="1">
    <source>
        <dbReference type="EMBL" id="RLZ08605.1"/>
    </source>
</evidence>
<protein>
    <submittedName>
        <fullName evidence="1">Uncharacterized protein</fullName>
    </submittedName>
</protein>
<dbReference type="OrthoDB" id="799440at2"/>
<proteinExistence type="predicted"/>
<dbReference type="EMBL" id="RDOJ01000013">
    <property type="protein sequence ID" value="RLZ08605.1"/>
    <property type="molecule type" value="Genomic_DNA"/>
</dbReference>
<dbReference type="AlphaFoldDB" id="A0A3L9M6F5"/>
<dbReference type="Proteomes" id="UP000275348">
    <property type="component" value="Unassembled WGS sequence"/>
</dbReference>
<evidence type="ECO:0000313" key="2">
    <source>
        <dbReference type="Proteomes" id="UP000275348"/>
    </source>
</evidence>
<keyword evidence="2" id="KW-1185">Reference proteome</keyword>
<gene>
    <name evidence="1" type="ORF">EAH69_09840</name>
</gene>
<accession>A0A3L9M6F5</accession>